<protein>
    <recommendedName>
        <fullName evidence="7">Regulator of microtubule dynamics protein 1</fullName>
    </recommendedName>
    <alternativeName>
        <fullName evidence="8">Protein FAM82B</fullName>
    </alternativeName>
</protein>
<name>A0A2S2QM90_9HEMI</name>
<keyword evidence="6" id="KW-0206">Cytoskeleton</keyword>
<evidence type="ECO:0000256" key="5">
    <source>
        <dbReference type="ARBA" id="ARBA00022803"/>
    </source>
</evidence>
<keyword evidence="11" id="KW-1133">Transmembrane helix</keyword>
<evidence type="ECO:0000313" key="12">
    <source>
        <dbReference type="EMBL" id="MBY78889.1"/>
    </source>
</evidence>
<evidence type="ECO:0000256" key="6">
    <source>
        <dbReference type="ARBA" id="ARBA00023212"/>
    </source>
</evidence>
<feature type="repeat" description="TPR" evidence="9">
    <location>
        <begin position="321"/>
        <end position="354"/>
    </location>
</feature>
<dbReference type="Pfam" id="PF21033">
    <property type="entry name" value="RMD1-3"/>
    <property type="match status" value="1"/>
</dbReference>
<dbReference type="AlphaFoldDB" id="A0A2S2QM90"/>
<reference evidence="12" key="1">
    <citation type="submission" date="2018-04" db="EMBL/GenBank/DDBJ databases">
        <title>Transcriptome assembly of Sipha flava.</title>
        <authorList>
            <person name="Scully E.D."/>
            <person name="Geib S.M."/>
            <person name="Palmer N.A."/>
            <person name="Koch K."/>
            <person name="Bradshaw J."/>
            <person name="Heng-Moss T."/>
            <person name="Sarath G."/>
        </authorList>
    </citation>
    <scope>NUCLEOTIDE SEQUENCE</scope>
</reference>
<keyword evidence="11" id="KW-0472">Membrane</keyword>
<dbReference type="GO" id="GO:0008017">
    <property type="term" value="F:microtubule binding"/>
    <property type="evidence" value="ECO:0007669"/>
    <property type="project" value="TreeGrafter"/>
</dbReference>
<keyword evidence="11" id="KW-0812">Transmembrane</keyword>
<keyword evidence="5 9" id="KW-0802">TPR repeat</keyword>
<keyword evidence="3" id="KW-0963">Cytoplasm</keyword>
<dbReference type="InterPro" id="IPR049039">
    <property type="entry name" value="RMD1-3_a_helical_rpt"/>
</dbReference>
<keyword evidence="13" id="KW-1185">Reference proteome</keyword>
<evidence type="ECO:0000313" key="13">
    <source>
        <dbReference type="Proteomes" id="UP000694846"/>
    </source>
</evidence>
<dbReference type="GO" id="GO:0005739">
    <property type="term" value="C:mitochondrion"/>
    <property type="evidence" value="ECO:0007669"/>
    <property type="project" value="TreeGrafter"/>
</dbReference>
<organism evidence="12">
    <name type="scientific">Sipha flava</name>
    <name type="common">yellow sugarcane aphid</name>
    <dbReference type="NCBI Taxonomy" id="143950"/>
    <lineage>
        <taxon>Eukaryota</taxon>
        <taxon>Metazoa</taxon>
        <taxon>Ecdysozoa</taxon>
        <taxon>Arthropoda</taxon>
        <taxon>Hexapoda</taxon>
        <taxon>Insecta</taxon>
        <taxon>Pterygota</taxon>
        <taxon>Neoptera</taxon>
        <taxon>Paraneoptera</taxon>
        <taxon>Hemiptera</taxon>
        <taxon>Sternorrhyncha</taxon>
        <taxon>Aphidomorpha</taxon>
        <taxon>Aphidoidea</taxon>
        <taxon>Aphididae</taxon>
        <taxon>Sipha</taxon>
    </lineage>
</organism>
<accession>A0A2S2QM90</accession>
<comment type="subcellular location">
    <subcellularLocation>
        <location evidence="1">Cytoplasm</location>
        <location evidence="1">Cytoskeleton</location>
    </subcellularLocation>
</comment>
<keyword evidence="4" id="KW-0677">Repeat</keyword>
<dbReference type="PROSITE" id="PS50005">
    <property type="entry name" value="TPR"/>
    <property type="match status" value="1"/>
</dbReference>
<dbReference type="InterPro" id="IPR019734">
    <property type="entry name" value="TPR_rpt"/>
</dbReference>
<dbReference type="Gene3D" id="1.25.40.10">
    <property type="entry name" value="Tetratricopeptide repeat domain"/>
    <property type="match status" value="1"/>
</dbReference>
<dbReference type="OrthoDB" id="512473at2759"/>
<dbReference type="RefSeq" id="XP_025416092.1">
    <property type="nucleotide sequence ID" value="XM_025560307.1"/>
</dbReference>
<evidence type="ECO:0000256" key="7">
    <source>
        <dbReference type="ARBA" id="ARBA00039966"/>
    </source>
</evidence>
<comment type="subunit">
    <text evidence="2">Interacts with microtubules.</text>
</comment>
<dbReference type="SUPFAM" id="SSF48452">
    <property type="entry name" value="TPR-like"/>
    <property type="match status" value="1"/>
</dbReference>
<proteinExistence type="predicted"/>
<dbReference type="EMBL" id="GGMS01009686">
    <property type="protein sequence ID" value="MBY78889.1"/>
    <property type="molecule type" value="Transcribed_RNA"/>
</dbReference>
<dbReference type="InterPro" id="IPR011990">
    <property type="entry name" value="TPR-like_helical_dom_sf"/>
</dbReference>
<evidence type="ECO:0000313" key="14">
    <source>
        <dbReference type="RefSeq" id="XP_025416092.1"/>
    </source>
</evidence>
<dbReference type="PANTHER" id="PTHR16056">
    <property type="entry name" value="REGULATOR OF MICROTUBULE DYNAMICS PROTEIN"/>
    <property type="match status" value="1"/>
</dbReference>
<evidence type="ECO:0000256" key="1">
    <source>
        <dbReference type="ARBA" id="ARBA00004245"/>
    </source>
</evidence>
<evidence type="ECO:0000256" key="10">
    <source>
        <dbReference type="SAM" id="Coils"/>
    </source>
</evidence>
<sequence>MSTDPHWLKGVIAVAVGIGITVGSVGVVFITRLLEKKEKLLLKQEVDELNTAILDLRSEFKALKKKVINPSKRLTLSSSTSITSEASLYTALGTDDEFHDMSSENEESHSNMLNANSDDGLTTANVDKHNIEPSLLSDDIFDQVDELFEGSDEDKLKAYKILVNLNEERTDDIEVLWRLAKSCQFVSKYYTAAKKNSEKSKVVIEEGLKWASHALEMYPGNCNAHKWFAICSGARGQLGSTKEKIEGGYVFQNHINEAIKINPHDPTLYYLKGKLEYEVAVLSSFDRRIAGWLYGEVPSGTIEEAIENFLKFERESPIQLKDCHLHLAKCYIATNNYETAVEWLEKALQLPVKDSEDKETDIEANQLLKKYLKYKKM</sequence>
<reference evidence="14" key="2">
    <citation type="submission" date="2025-04" db="UniProtKB">
        <authorList>
            <consortium name="RefSeq"/>
        </authorList>
    </citation>
    <scope>IDENTIFICATION</scope>
    <source>
        <tissue evidence="14">Whole body</tissue>
    </source>
</reference>
<evidence type="ECO:0000256" key="8">
    <source>
        <dbReference type="ARBA" id="ARBA00041958"/>
    </source>
</evidence>
<dbReference type="GO" id="GO:0097431">
    <property type="term" value="C:mitotic spindle pole"/>
    <property type="evidence" value="ECO:0007669"/>
    <property type="project" value="TreeGrafter"/>
</dbReference>
<dbReference type="PANTHER" id="PTHR16056:SF16">
    <property type="entry name" value="REGULATOR OF MICROTUBULE DYNAMICS PROTEIN 1"/>
    <property type="match status" value="1"/>
</dbReference>
<evidence type="ECO:0000256" key="9">
    <source>
        <dbReference type="PROSITE-ProRule" id="PRU00339"/>
    </source>
</evidence>
<dbReference type="GO" id="GO:0005876">
    <property type="term" value="C:spindle microtubule"/>
    <property type="evidence" value="ECO:0007669"/>
    <property type="project" value="TreeGrafter"/>
</dbReference>
<evidence type="ECO:0000256" key="3">
    <source>
        <dbReference type="ARBA" id="ARBA00022490"/>
    </source>
</evidence>
<evidence type="ECO:0000256" key="4">
    <source>
        <dbReference type="ARBA" id="ARBA00022737"/>
    </source>
</evidence>
<evidence type="ECO:0000256" key="2">
    <source>
        <dbReference type="ARBA" id="ARBA00011375"/>
    </source>
</evidence>
<feature type="transmembrane region" description="Helical" evidence="11">
    <location>
        <begin position="12"/>
        <end position="34"/>
    </location>
</feature>
<feature type="coiled-coil region" evidence="10">
    <location>
        <begin position="39"/>
        <end position="66"/>
    </location>
</feature>
<evidence type="ECO:0000256" key="11">
    <source>
        <dbReference type="SAM" id="Phobius"/>
    </source>
</evidence>
<dbReference type="Proteomes" id="UP000694846">
    <property type="component" value="Unplaced"/>
</dbReference>
<keyword evidence="10" id="KW-0175">Coiled coil</keyword>
<gene>
    <name evidence="12" type="primary">FAM82B_0</name>
    <name evidence="14" type="synonym">LOC112687560</name>
    <name evidence="12" type="ORF">g.52893</name>
</gene>